<sequence>MTFYKYPKKFMLKLIHLYLTGVEKFARQYKIHQSTLKQWVRKYEAFGEAVFHSNHKSVKNMDCQYIYKTWQYCHNISKHSHKYCK</sequence>
<dbReference type="AlphaFoldDB" id="A0A840PW21"/>
<reference evidence="2 3" key="1">
    <citation type="submission" date="2020-08" db="EMBL/GenBank/DDBJ databases">
        <title>Genomic Encyclopedia of Type Strains, Phase IV (KMG-IV): sequencing the most valuable type-strain genomes for metagenomic binning, comparative biology and taxonomic classification.</title>
        <authorList>
            <person name="Goeker M."/>
        </authorList>
    </citation>
    <scope>NUCLEOTIDE SEQUENCE [LARGE SCALE GENOMIC DNA]</scope>
    <source>
        <strain evidence="2 3">DSM 10633</strain>
    </source>
</reference>
<evidence type="ECO:0000259" key="1">
    <source>
        <dbReference type="Pfam" id="PF13518"/>
    </source>
</evidence>
<organism evidence="2 3">
    <name type="scientific">Ureibacillus thermosphaericus</name>
    <dbReference type="NCBI Taxonomy" id="51173"/>
    <lineage>
        <taxon>Bacteria</taxon>
        <taxon>Bacillati</taxon>
        <taxon>Bacillota</taxon>
        <taxon>Bacilli</taxon>
        <taxon>Bacillales</taxon>
        <taxon>Caryophanaceae</taxon>
        <taxon>Ureibacillus</taxon>
    </lineage>
</organism>
<evidence type="ECO:0000313" key="2">
    <source>
        <dbReference type="EMBL" id="MBB5150080.1"/>
    </source>
</evidence>
<evidence type="ECO:0000313" key="3">
    <source>
        <dbReference type="Proteomes" id="UP000557217"/>
    </source>
</evidence>
<dbReference type="RefSeq" id="WP_168411806.1">
    <property type="nucleotide sequence ID" value="NZ_JAAXPW010000002.1"/>
</dbReference>
<dbReference type="Gene3D" id="1.10.10.10">
    <property type="entry name" value="Winged helix-like DNA-binding domain superfamily/Winged helix DNA-binding domain"/>
    <property type="match status" value="1"/>
</dbReference>
<proteinExistence type="predicted"/>
<dbReference type="EMBL" id="JACHGZ010000037">
    <property type="protein sequence ID" value="MBB5150080.1"/>
    <property type="molecule type" value="Genomic_DNA"/>
</dbReference>
<feature type="domain" description="Insertion element IS150 protein InsJ-like helix-turn-helix" evidence="1">
    <location>
        <begin position="24"/>
        <end position="50"/>
    </location>
</feature>
<accession>A0A840PW21</accession>
<dbReference type="InterPro" id="IPR055247">
    <property type="entry name" value="InsJ-like_HTH"/>
</dbReference>
<gene>
    <name evidence="2" type="ORF">HNR36_002480</name>
</gene>
<comment type="caution">
    <text evidence="2">The sequence shown here is derived from an EMBL/GenBank/DDBJ whole genome shotgun (WGS) entry which is preliminary data.</text>
</comment>
<dbReference type="Pfam" id="PF13518">
    <property type="entry name" value="HTH_28"/>
    <property type="match status" value="1"/>
</dbReference>
<protein>
    <submittedName>
        <fullName evidence="2">Transposase-like protein</fullName>
    </submittedName>
</protein>
<dbReference type="InterPro" id="IPR036388">
    <property type="entry name" value="WH-like_DNA-bd_sf"/>
</dbReference>
<name>A0A840PW21_URETH</name>
<dbReference type="SUPFAM" id="SSF46689">
    <property type="entry name" value="Homeodomain-like"/>
    <property type="match status" value="1"/>
</dbReference>
<dbReference type="InterPro" id="IPR009057">
    <property type="entry name" value="Homeodomain-like_sf"/>
</dbReference>
<keyword evidence="3" id="KW-1185">Reference proteome</keyword>
<dbReference type="Proteomes" id="UP000557217">
    <property type="component" value="Unassembled WGS sequence"/>
</dbReference>